<dbReference type="InterPro" id="IPR029058">
    <property type="entry name" value="AB_hydrolase_fold"/>
</dbReference>
<dbReference type="EMBL" id="BLLF01001099">
    <property type="protein sequence ID" value="GFH17120.1"/>
    <property type="molecule type" value="Genomic_DNA"/>
</dbReference>
<comment type="caution">
    <text evidence="3">The sequence shown here is derived from an EMBL/GenBank/DDBJ whole genome shotgun (WGS) entry which is preliminary data.</text>
</comment>
<dbReference type="PANTHER" id="PTHR11802">
    <property type="entry name" value="SERINE PROTEASE FAMILY S10 SERINE CARBOXYPEPTIDASE"/>
    <property type="match status" value="1"/>
</dbReference>
<dbReference type="PANTHER" id="PTHR11802:SF201">
    <property type="entry name" value="CARBOXYPEPTIDASE"/>
    <property type="match status" value="1"/>
</dbReference>
<sequence length="96" mass="10512">MRLWVSDARAARDMRQFLLAFMARFPHLAERQLFLSGESYAGHYIPGLAWEIIKGNRAATKPSLEEGWLPLKGLAVGNAWTDAAVDNLGGTARGVG</sequence>
<name>A0A699Z6H8_HAELA</name>
<dbReference type="EC" id="3.4.16.-" evidence="2"/>
<dbReference type="GO" id="GO:0006508">
    <property type="term" value="P:proteolysis"/>
    <property type="evidence" value="ECO:0007669"/>
    <property type="project" value="UniProtKB-KW"/>
</dbReference>
<dbReference type="Gene3D" id="3.40.50.1820">
    <property type="entry name" value="alpha/beta hydrolase"/>
    <property type="match status" value="1"/>
</dbReference>
<dbReference type="InterPro" id="IPR001563">
    <property type="entry name" value="Peptidase_S10"/>
</dbReference>
<accession>A0A699Z6H8</accession>
<dbReference type="InterPro" id="IPR018202">
    <property type="entry name" value="Ser_caboxypep_ser_AS"/>
</dbReference>
<dbReference type="AlphaFoldDB" id="A0A699Z6H8"/>
<comment type="similarity">
    <text evidence="1 2">Belongs to the peptidase S10 family.</text>
</comment>
<evidence type="ECO:0000256" key="2">
    <source>
        <dbReference type="RuleBase" id="RU361156"/>
    </source>
</evidence>
<keyword evidence="2" id="KW-0645">Protease</keyword>
<dbReference type="SUPFAM" id="SSF53474">
    <property type="entry name" value="alpha/beta-Hydrolases"/>
    <property type="match status" value="1"/>
</dbReference>
<proteinExistence type="inferred from homology"/>
<protein>
    <recommendedName>
        <fullName evidence="2">Carboxypeptidase</fullName>
        <ecNumber evidence="2">3.4.16.-</ecNumber>
    </recommendedName>
</protein>
<reference evidence="3 4" key="1">
    <citation type="submission" date="2020-02" db="EMBL/GenBank/DDBJ databases">
        <title>Draft genome sequence of Haematococcus lacustris strain NIES-144.</title>
        <authorList>
            <person name="Morimoto D."/>
            <person name="Nakagawa S."/>
            <person name="Yoshida T."/>
            <person name="Sawayama S."/>
        </authorList>
    </citation>
    <scope>NUCLEOTIDE SEQUENCE [LARGE SCALE GENOMIC DNA]</scope>
    <source>
        <strain evidence="3 4">NIES-144</strain>
    </source>
</reference>
<dbReference type="PROSITE" id="PS00131">
    <property type="entry name" value="CARBOXYPEPT_SER_SER"/>
    <property type="match status" value="1"/>
</dbReference>
<evidence type="ECO:0000313" key="4">
    <source>
        <dbReference type="Proteomes" id="UP000485058"/>
    </source>
</evidence>
<evidence type="ECO:0000256" key="1">
    <source>
        <dbReference type="ARBA" id="ARBA00009431"/>
    </source>
</evidence>
<keyword evidence="2" id="KW-0378">Hydrolase</keyword>
<gene>
    <name evidence="3" type="ORF">HaLaN_13680</name>
</gene>
<keyword evidence="4" id="KW-1185">Reference proteome</keyword>
<organism evidence="3 4">
    <name type="scientific">Haematococcus lacustris</name>
    <name type="common">Green alga</name>
    <name type="synonym">Haematococcus pluvialis</name>
    <dbReference type="NCBI Taxonomy" id="44745"/>
    <lineage>
        <taxon>Eukaryota</taxon>
        <taxon>Viridiplantae</taxon>
        <taxon>Chlorophyta</taxon>
        <taxon>core chlorophytes</taxon>
        <taxon>Chlorophyceae</taxon>
        <taxon>CS clade</taxon>
        <taxon>Chlamydomonadales</taxon>
        <taxon>Haematococcaceae</taxon>
        <taxon>Haematococcus</taxon>
    </lineage>
</organism>
<evidence type="ECO:0000313" key="3">
    <source>
        <dbReference type="EMBL" id="GFH17120.1"/>
    </source>
</evidence>
<dbReference type="GO" id="GO:0004185">
    <property type="term" value="F:serine-type carboxypeptidase activity"/>
    <property type="evidence" value="ECO:0007669"/>
    <property type="project" value="UniProtKB-UniRule"/>
</dbReference>
<dbReference type="Proteomes" id="UP000485058">
    <property type="component" value="Unassembled WGS sequence"/>
</dbReference>
<keyword evidence="2 3" id="KW-0121">Carboxypeptidase</keyword>
<dbReference type="Pfam" id="PF00450">
    <property type="entry name" value="Peptidase_S10"/>
    <property type="match status" value="1"/>
</dbReference>